<feature type="transmembrane region" description="Helical" evidence="8">
    <location>
        <begin position="49"/>
        <end position="68"/>
    </location>
</feature>
<feature type="transmembrane region" description="Helical" evidence="8">
    <location>
        <begin position="162"/>
        <end position="182"/>
    </location>
</feature>
<protein>
    <submittedName>
        <fullName evidence="9">Putative ABC transporter permease protein HI_1471</fullName>
    </submittedName>
</protein>
<dbReference type="KEGG" id="mcub:MCBB_0145"/>
<organism evidence="9 10">
    <name type="scientific">Methanobacterium congolense</name>
    <dbReference type="NCBI Taxonomy" id="118062"/>
    <lineage>
        <taxon>Archaea</taxon>
        <taxon>Methanobacteriati</taxon>
        <taxon>Methanobacteriota</taxon>
        <taxon>Methanomada group</taxon>
        <taxon>Methanobacteria</taxon>
        <taxon>Methanobacteriales</taxon>
        <taxon>Methanobacteriaceae</taxon>
        <taxon>Methanobacterium</taxon>
    </lineage>
</organism>
<evidence type="ECO:0000256" key="7">
    <source>
        <dbReference type="ARBA" id="ARBA00023136"/>
    </source>
</evidence>
<dbReference type="InterPro" id="IPR037294">
    <property type="entry name" value="ABC_BtuC-like"/>
</dbReference>
<feature type="transmembrane region" description="Helical" evidence="8">
    <location>
        <begin position="188"/>
        <end position="206"/>
    </location>
</feature>
<dbReference type="OrthoDB" id="57034at2157"/>
<evidence type="ECO:0000256" key="5">
    <source>
        <dbReference type="ARBA" id="ARBA00022692"/>
    </source>
</evidence>
<comment type="subcellular location">
    <subcellularLocation>
        <location evidence="1">Cell membrane</location>
        <topology evidence="1">Multi-pass membrane protein</topology>
    </subcellularLocation>
</comment>
<dbReference type="CDD" id="cd06550">
    <property type="entry name" value="TM_ABC_iron-siderophores_like"/>
    <property type="match status" value="1"/>
</dbReference>
<evidence type="ECO:0000256" key="1">
    <source>
        <dbReference type="ARBA" id="ARBA00004651"/>
    </source>
</evidence>
<keyword evidence="10" id="KW-1185">Reference proteome</keyword>
<feature type="transmembrane region" description="Helical" evidence="8">
    <location>
        <begin position="80"/>
        <end position="101"/>
    </location>
</feature>
<evidence type="ECO:0000256" key="4">
    <source>
        <dbReference type="ARBA" id="ARBA00022475"/>
    </source>
</evidence>
<feature type="transmembrane region" description="Helical" evidence="8">
    <location>
        <begin position="323"/>
        <end position="342"/>
    </location>
</feature>
<dbReference type="PANTHER" id="PTHR30472:SF70">
    <property type="entry name" value="MOLYBDATE IMPORT SYSTEM PERMEASE PROTEIN MOLB"/>
    <property type="match status" value="1"/>
</dbReference>
<feature type="transmembrane region" description="Helical" evidence="8">
    <location>
        <begin position="211"/>
        <end position="232"/>
    </location>
</feature>
<keyword evidence="3" id="KW-0813">Transport</keyword>
<evidence type="ECO:0000313" key="9">
    <source>
        <dbReference type="EMBL" id="SCG84733.1"/>
    </source>
</evidence>
<dbReference type="EMBL" id="LT607756">
    <property type="protein sequence ID" value="SCG84733.1"/>
    <property type="molecule type" value="Genomic_DNA"/>
</dbReference>
<gene>
    <name evidence="9" type="ORF">MCBB_0145</name>
</gene>
<dbReference type="GO" id="GO:0022857">
    <property type="term" value="F:transmembrane transporter activity"/>
    <property type="evidence" value="ECO:0007669"/>
    <property type="project" value="InterPro"/>
</dbReference>
<dbReference type="Gene3D" id="1.10.3470.10">
    <property type="entry name" value="ABC transporter involved in vitamin B12 uptake, BtuC"/>
    <property type="match status" value="1"/>
</dbReference>
<feature type="transmembrane region" description="Helical" evidence="8">
    <location>
        <begin position="252"/>
        <end position="281"/>
    </location>
</feature>
<evidence type="ECO:0000256" key="2">
    <source>
        <dbReference type="ARBA" id="ARBA00007935"/>
    </source>
</evidence>
<dbReference type="InterPro" id="IPR000522">
    <property type="entry name" value="ABC_transptr_permease_BtuC"/>
</dbReference>
<comment type="similarity">
    <text evidence="2">Belongs to the binding-protein-dependent transport system permease family. FecCD subfamily.</text>
</comment>
<dbReference type="PATRIC" id="fig|129848.4.peg.152"/>
<proteinExistence type="inferred from homology"/>
<accession>A0A1D3KZM2</accession>
<dbReference type="AlphaFoldDB" id="A0A1D3KZM2"/>
<evidence type="ECO:0000256" key="8">
    <source>
        <dbReference type="SAM" id="Phobius"/>
    </source>
</evidence>
<feature type="transmembrane region" description="Helical" evidence="8">
    <location>
        <begin position="121"/>
        <end position="150"/>
    </location>
</feature>
<feature type="transmembrane region" description="Helical" evidence="8">
    <location>
        <begin position="21"/>
        <end position="43"/>
    </location>
</feature>
<dbReference type="STRING" id="118062.MCBB_0145"/>
<dbReference type="RefSeq" id="WP_071905810.1">
    <property type="nucleotide sequence ID" value="NZ_LT607756.1"/>
</dbReference>
<keyword evidence="7 8" id="KW-0472">Membrane</keyword>
<dbReference type="PANTHER" id="PTHR30472">
    <property type="entry name" value="FERRIC ENTEROBACTIN TRANSPORT SYSTEM PERMEASE PROTEIN"/>
    <property type="match status" value="1"/>
</dbReference>
<dbReference type="FunFam" id="1.10.3470.10:FF:000001">
    <property type="entry name" value="Vitamin B12 ABC transporter permease BtuC"/>
    <property type="match status" value="1"/>
</dbReference>
<dbReference type="SUPFAM" id="SSF81345">
    <property type="entry name" value="ABC transporter involved in vitamin B12 uptake, BtuC"/>
    <property type="match status" value="1"/>
</dbReference>
<dbReference type="GeneID" id="30411009"/>
<feature type="transmembrane region" description="Helical" evidence="8">
    <location>
        <begin position="293"/>
        <end position="311"/>
    </location>
</feature>
<dbReference type="GO" id="GO:0005886">
    <property type="term" value="C:plasma membrane"/>
    <property type="evidence" value="ECO:0007669"/>
    <property type="project" value="UniProtKB-SubCell"/>
</dbReference>
<keyword evidence="5 8" id="KW-0812">Transmembrane</keyword>
<name>A0A1D3KZM2_9EURY</name>
<sequence length="349" mass="37668">MGERLFKEKIRERVASHEVSAVFLMVVALIILFFLSFLFGRYPLSLSEVVLAVASKLGLVSFTLPPAVDTIIFQIRFPRIVAAMMIGAALSIAGACFQGLFQNPLVSPDKLGVSAGAGFGAALAILFSASVFMTQMFAFFWGLVAVGLTYFIARAFKGTSMLTLVLCGIAIASMFSALLSLIKYVADPYGQLQTIVFWLMGSLAAVNNQDLIIMGVPILIGTAILLMVRWRMNVISMGEEEAQTLGINIKRMQGLIIVCCTVVTASSISICGIIGWIGLVIPHITRMIVGPDHKVLLPASIVLGAFFLLLIDDVARTVALVEIPLGILTALIGAPFFIYLLIKSREVWS</sequence>
<evidence type="ECO:0000256" key="3">
    <source>
        <dbReference type="ARBA" id="ARBA00022448"/>
    </source>
</evidence>
<dbReference type="Proteomes" id="UP000094707">
    <property type="component" value="Chromosome I"/>
</dbReference>
<evidence type="ECO:0000256" key="6">
    <source>
        <dbReference type="ARBA" id="ARBA00022989"/>
    </source>
</evidence>
<keyword evidence="4" id="KW-1003">Cell membrane</keyword>
<keyword evidence="6 8" id="KW-1133">Transmembrane helix</keyword>
<dbReference type="Pfam" id="PF01032">
    <property type="entry name" value="FecCD"/>
    <property type="match status" value="1"/>
</dbReference>
<dbReference type="GO" id="GO:0033214">
    <property type="term" value="P:siderophore-iron import into cell"/>
    <property type="evidence" value="ECO:0007669"/>
    <property type="project" value="TreeGrafter"/>
</dbReference>
<reference evidence="9 10" key="1">
    <citation type="submission" date="2016-08" db="EMBL/GenBank/DDBJ databases">
        <authorList>
            <person name="Seilhamer J.J."/>
        </authorList>
    </citation>
    <scope>NUCLEOTIDE SEQUENCE [LARGE SCALE GENOMIC DNA]</scope>
    <source>
        <strain evidence="9">Buetzberg</strain>
    </source>
</reference>
<evidence type="ECO:0000313" key="10">
    <source>
        <dbReference type="Proteomes" id="UP000094707"/>
    </source>
</evidence>